<dbReference type="Proteomes" id="UP001623600">
    <property type="component" value="Unassembled WGS sequence"/>
</dbReference>
<keyword evidence="2" id="KW-1185">Reference proteome</keyword>
<evidence type="ECO:0000313" key="2">
    <source>
        <dbReference type="Proteomes" id="UP001623600"/>
    </source>
</evidence>
<accession>A0ABW8SCF6</accession>
<gene>
    <name evidence="1" type="ORF">ACJDTP_24035</name>
</gene>
<organism evidence="1 2">
    <name type="scientific">Candidatus Clostridium helianthi</name>
    <dbReference type="NCBI Taxonomy" id="3381660"/>
    <lineage>
        <taxon>Bacteria</taxon>
        <taxon>Bacillati</taxon>
        <taxon>Bacillota</taxon>
        <taxon>Clostridia</taxon>
        <taxon>Eubacteriales</taxon>
        <taxon>Clostridiaceae</taxon>
        <taxon>Clostridium</taxon>
    </lineage>
</organism>
<protein>
    <submittedName>
        <fullName evidence="1">Uncharacterized protein</fullName>
    </submittedName>
</protein>
<dbReference type="RefSeq" id="WP_278286309.1">
    <property type="nucleotide sequence ID" value="NZ_JBJIAB010000047.1"/>
</dbReference>
<proteinExistence type="predicted"/>
<evidence type="ECO:0000313" key="1">
    <source>
        <dbReference type="EMBL" id="MFL0168132.1"/>
    </source>
</evidence>
<sequence>MTVMWKVIQRSNMGIAISALRTLESPLEGLCEGRMTELANKLKL</sequence>
<comment type="caution">
    <text evidence="1">The sequence shown here is derived from an EMBL/GenBank/DDBJ whole genome shotgun (WGS) entry which is preliminary data.</text>
</comment>
<reference evidence="1 2" key="1">
    <citation type="submission" date="2024-11" db="EMBL/GenBank/DDBJ databases">
        <authorList>
            <person name="Heng Y.C."/>
            <person name="Lim A.C.H."/>
            <person name="Lee J.K.Y."/>
            <person name="Kittelmann S."/>
        </authorList>
    </citation>
    <scope>NUCLEOTIDE SEQUENCE [LARGE SCALE GENOMIC DNA]</scope>
    <source>
        <strain evidence="1 2">WILCCON 0112</strain>
    </source>
</reference>
<name>A0ABW8SCF6_9CLOT</name>
<dbReference type="EMBL" id="JBJIAB010000047">
    <property type="protein sequence ID" value="MFL0168132.1"/>
    <property type="molecule type" value="Genomic_DNA"/>
</dbReference>